<evidence type="ECO:0000259" key="19">
    <source>
        <dbReference type="Pfam" id="PF13614"/>
    </source>
</evidence>
<dbReference type="SUPFAM" id="SSF52540">
    <property type="entry name" value="P-loop containing nucleoside triphosphate hydrolases"/>
    <property type="match status" value="1"/>
</dbReference>
<evidence type="ECO:0000256" key="8">
    <source>
        <dbReference type="ARBA" id="ARBA00022692"/>
    </source>
</evidence>
<dbReference type="InterPro" id="IPR027417">
    <property type="entry name" value="P-loop_NTPase"/>
</dbReference>
<keyword evidence="21" id="KW-1185">Reference proteome</keyword>
<dbReference type="EC" id="2.7.10.2" evidence="4"/>
<evidence type="ECO:0000259" key="18">
    <source>
        <dbReference type="Pfam" id="PF02706"/>
    </source>
</evidence>
<reference evidence="20" key="2">
    <citation type="submission" date="2020-09" db="EMBL/GenBank/DDBJ databases">
        <authorList>
            <person name="Sun Q."/>
            <person name="Zhou Y."/>
        </authorList>
    </citation>
    <scope>NUCLEOTIDE SEQUENCE</scope>
    <source>
        <strain evidence="20">CGMCC 1.12506</strain>
    </source>
</reference>
<dbReference type="GO" id="GO:0005524">
    <property type="term" value="F:ATP binding"/>
    <property type="evidence" value="ECO:0007669"/>
    <property type="project" value="UniProtKB-KW"/>
</dbReference>
<evidence type="ECO:0000256" key="17">
    <source>
        <dbReference type="SAM" id="Phobius"/>
    </source>
</evidence>
<dbReference type="Proteomes" id="UP000625735">
    <property type="component" value="Unassembled WGS sequence"/>
</dbReference>
<evidence type="ECO:0000256" key="14">
    <source>
        <dbReference type="ARBA" id="ARBA00023137"/>
    </source>
</evidence>
<feature type="coiled-coil region" evidence="16">
    <location>
        <begin position="386"/>
        <end position="424"/>
    </location>
</feature>
<dbReference type="RefSeq" id="WP_188362464.1">
    <property type="nucleotide sequence ID" value="NZ_BMFG01000007.1"/>
</dbReference>
<name>A0A917DED1_9FLAO</name>
<protein>
    <recommendedName>
        <fullName evidence="4">non-specific protein-tyrosine kinase</fullName>
        <ecNumber evidence="4">2.7.10.2</ecNumber>
    </recommendedName>
</protein>
<proteinExistence type="inferred from homology"/>
<dbReference type="Pfam" id="PF02706">
    <property type="entry name" value="Wzz"/>
    <property type="match status" value="1"/>
</dbReference>
<dbReference type="CDD" id="cd05387">
    <property type="entry name" value="BY-kinase"/>
    <property type="match status" value="1"/>
</dbReference>
<dbReference type="FunFam" id="3.40.50.300:FF:000527">
    <property type="entry name" value="Tyrosine-protein kinase etk"/>
    <property type="match status" value="1"/>
</dbReference>
<keyword evidence="5" id="KW-1003">Cell membrane</keyword>
<keyword evidence="9" id="KW-0547">Nucleotide-binding</keyword>
<evidence type="ECO:0000256" key="6">
    <source>
        <dbReference type="ARBA" id="ARBA00022519"/>
    </source>
</evidence>
<evidence type="ECO:0000256" key="10">
    <source>
        <dbReference type="ARBA" id="ARBA00022777"/>
    </source>
</evidence>
<evidence type="ECO:0000256" key="5">
    <source>
        <dbReference type="ARBA" id="ARBA00022475"/>
    </source>
</evidence>
<dbReference type="GO" id="GO:0004715">
    <property type="term" value="F:non-membrane spanning protein tyrosine kinase activity"/>
    <property type="evidence" value="ECO:0007669"/>
    <property type="project" value="UniProtKB-EC"/>
</dbReference>
<dbReference type="PANTHER" id="PTHR32309:SF13">
    <property type="entry name" value="FERRIC ENTEROBACTIN TRANSPORT PROTEIN FEPE"/>
    <property type="match status" value="1"/>
</dbReference>
<comment type="subcellular location">
    <subcellularLocation>
        <location evidence="1">Cell inner membrane</location>
        <topology evidence="1">Multi-pass membrane protein</topology>
    </subcellularLocation>
</comment>
<dbReference type="InterPro" id="IPR050445">
    <property type="entry name" value="Bact_polysacc_biosynth/exp"/>
</dbReference>
<dbReference type="AlphaFoldDB" id="A0A917DED1"/>
<dbReference type="Gene3D" id="3.40.50.300">
    <property type="entry name" value="P-loop containing nucleotide triphosphate hydrolases"/>
    <property type="match status" value="1"/>
</dbReference>
<keyword evidence="10 20" id="KW-0418">Kinase</keyword>
<dbReference type="EMBL" id="BMFG01000007">
    <property type="protein sequence ID" value="GGD30118.1"/>
    <property type="molecule type" value="Genomic_DNA"/>
</dbReference>
<comment type="similarity">
    <text evidence="2">Belongs to the CpsD/CapB family.</text>
</comment>
<keyword evidence="12 17" id="KW-1133">Transmembrane helix</keyword>
<evidence type="ECO:0000256" key="16">
    <source>
        <dbReference type="SAM" id="Coils"/>
    </source>
</evidence>
<dbReference type="InterPro" id="IPR003856">
    <property type="entry name" value="LPS_length_determ_N"/>
</dbReference>
<dbReference type="PANTHER" id="PTHR32309">
    <property type="entry name" value="TYROSINE-PROTEIN KINASE"/>
    <property type="match status" value="1"/>
</dbReference>
<feature type="domain" description="AAA" evidence="19">
    <location>
        <begin position="591"/>
        <end position="724"/>
    </location>
</feature>
<evidence type="ECO:0000256" key="3">
    <source>
        <dbReference type="ARBA" id="ARBA00008883"/>
    </source>
</evidence>
<accession>A0A917DED1</accession>
<evidence type="ECO:0000256" key="13">
    <source>
        <dbReference type="ARBA" id="ARBA00023136"/>
    </source>
</evidence>
<feature type="domain" description="Polysaccharide chain length determinant N-terminal" evidence="18">
    <location>
        <begin position="28"/>
        <end position="109"/>
    </location>
</feature>
<dbReference type="Pfam" id="PF13614">
    <property type="entry name" value="AAA_31"/>
    <property type="match status" value="1"/>
</dbReference>
<dbReference type="GO" id="GO:0005886">
    <property type="term" value="C:plasma membrane"/>
    <property type="evidence" value="ECO:0007669"/>
    <property type="project" value="UniProtKB-SubCell"/>
</dbReference>
<keyword evidence="8 17" id="KW-0812">Transmembrane</keyword>
<reference evidence="20" key="1">
    <citation type="journal article" date="2014" name="Int. J. Syst. Evol. Microbiol.">
        <title>Complete genome sequence of Corynebacterium casei LMG S-19264T (=DSM 44701T), isolated from a smear-ripened cheese.</title>
        <authorList>
            <consortium name="US DOE Joint Genome Institute (JGI-PGF)"/>
            <person name="Walter F."/>
            <person name="Albersmeier A."/>
            <person name="Kalinowski J."/>
            <person name="Ruckert C."/>
        </authorList>
    </citation>
    <scope>NUCLEOTIDE SEQUENCE</scope>
    <source>
        <strain evidence="20">CGMCC 1.12506</strain>
    </source>
</reference>
<evidence type="ECO:0000256" key="1">
    <source>
        <dbReference type="ARBA" id="ARBA00004429"/>
    </source>
</evidence>
<evidence type="ECO:0000256" key="11">
    <source>
        <dbReference type="ARBA" id="ARBA00022840"/>
    </source>
</evidence>
<dbReference type="GO" id="GO:0042802">
    <property type="term" value="F:identical protein binding"/>
    <property type="evidence" value="ECO:0007669"/>
    <property type="project" value="UniProtKB-ARBA"/>
</dbReference>
<evidence type="ECO:0000256" key="2">
    <source>
        <dbReference type="ARBA" id="ARBA00007316"/>
    </source>
</evidence>
<evidence type="ECO:0000256" key="12">
    <source>
        <dbReference type="ARBA" id="ARBA00022989"/>
    </source>
</evidence>
<keyword evidence="11" id="KW-0067">ATP-binding</keyword>
<gene>
    <name evidence="20" type="ORF">GCM10011343_20410</name>
</gene>
<evidence type="ECO:0000256" key="9">
    <source>
        <dbReference type="ARBA" id="ARBA00022741"/>
    </source>
</evidence>
<organism evidence="20 21">
    <name type="scientific">Flavobacterium orientale</name>
    <dbReference type="NCBI Taxonomy" id="1756020"/>
    <lineage>
        <taxon>Bacteria</taxon>
        <taxon>Pseudomonadati</taxon>
        <taxon>Bacteroidota</taxon>
        <taxon>Flavobacteriia</taxon>
        <taxon>Flavobacteriales</taxon>
        <taxon>Flavobacteriaceae</taxon>
        <taxon>Flavobacterium</taxon>
    </lineage>
</organism>
<evidence type="ECO:0000256" key="4">
    <source>
        <dbReference type="ARBA" id="ARBA00011903"/>
    </source>
</evidence>
<evidence type="ECO:0000313" key="21">
    <source>
        <dbReference type="Proteomes" id="UP000625735"/>
    </source>
</evidence>
<keyword evidence="6" id="KW-0997">Cell inner membrane</keyword>
<feature type="transmembrane region" description="Helical" evidence="17">
    <location>
        <begin position="27"/>
        <end position="47"/>
    </location>
</feature>
<dbReference type="InterPro" id="IPR025669">
    <property type="entry name" value="AAA_dom"/>
</dbReference>
<feature type="transmembrane region" description="Helical" evidence="17">
    <location>
        <begin position="493"/>
        <end position="512"/>
    </location>
</feature>
<evidence type="ECO:0000313" key="20">
    <source>
        <dbReference type="EMBL" id="GGD30118.1"/>
    </source>
</evidence>
<keyword evidence="14" id="KW-0829">Tyrosine-protein kinase</keyword>
<keyword evidence="7" id="KW-0808">Transferase</keyword>
<evidence type="ECO:0000256" key="7">
    <source>
        <dbReference type="ARBA" id="ARBA00022679"/>
    </source>
</evidence>
<comment type="caution">
    <text evidence="20">The sequence shown here is derived from an EMBL/GenBank/DDBJ whole genome shotgun (WGS) entry which is preliminary data.</text>
</comment>
<evidence type="ECO:0000256" key="15">
    <source>
        <dbReference type="ARBA" id="ARBA00051245"/>
    </source>
</evidence>
<comment type="similarity">
    <text evidence="3">Belongs to the etk/wzc family.</text>
</comment>
<sequence length="785" mass="88875">MQQLPQPPEETSDVSVNLNEQLHKYLIHWKWIVAGVLLSLSIAYIYLRYEVPQYGTTTTILIKDDKKGGITEMDAFNDLFILGAKKSNLENEIEILKSRTLSQNVVRQLQLQVTYYTEGRILSPELYAKSPIEVYFTDAASNYKQKDTSFYYKPLDKDSFELLDVANDKAKTYRYTDTIPTTLGPIQIIKNNKKSTNEGSILIRFKTITAVANSFKNRLQVDNLGKNTNILQLTLVDPLPEKGSDFLNALVVQFNEDALADKNLVAKNTQEFINERLDIITEELTVVEKSAETFKKDNRLTDLISDAGLNLETSSSYEKAIVENEKDIRVVDFMQAALKKNTYEETLPTNIIPSESSGSSDIQVYNQLVLERKKLLQSTSATHPSIVNYNQQLEGLKNIITESLQNLKSTLQITRAELAKQGQKYNSKVSEVPTLDRKYRSIDRQQNIKEALYLYLRQKQEETAISLAVTSPKAKILDSPYRVGKVSPQSQKIYLIALVLGLLIPIGILYIINLFDTKIHTRHDVEKALSIPYLGDIPTSEEENAVITSESRSGIAESFRIVLTNLEFMLAHVQEKRAKTIFVTSTIPKEGKTFISVNLASTLASYGKKVVLVGMDLRHPKIEQYIKLTNTTGVSNYLSSEKITLEAIQYKQEGYADFWVMPSGIIPPNPAELLNSKKITTLFDTLKEQYDYIIVDTAPVSLVTDTLLISKYADVVLYIIRANYLKKYSLDVPKSMSKQEKLPNMAVLLNGTDPIRSYGYGYGYGGYGYGVEEEQKSWFKRLFTK</sequence>
<dbReference type="NCBIfam" id="TIGR01007">
    <property type="entry name" value="eps_fam"/>
    <property type="match status" value="1"/>
</dbReference>
<keyword evidence="13 17" id="KW-0472">Membrane</keyword>
<dbReference type="InterPro" id="IPR005702">
    <property type="entry name" value="Wzc-like_C"/>
</dbReference>
<keyword evidence="16" id="KW-0175">Coiled coil</keyword>
<comment type="catalytic activity">
    <reaction evidence="15">
        <text>L-tyrosyl-[protein] + ATP = O-phospho-L-tyrosyl-[protein] + ADP + H(+)</text>
        <dbReference type="Rhea" id="RHEA:10596"/>
        <dbReference type="Rhea" id="RHEA-COMP:10136"/>
        <dbReference type="Rhea" id="RHEA-COMP:20101"/>
        <dbReference type="ChEBI" id="CHEBI:15378"/>
        <dbReference type="ChEBI" id="CHEBI:30616"/>
        <dbReference type="ChEBI" id="CHEBI:46858"/>
        <dbReference type="ChEBI" id="CHEBI:61978"/>
        <dbReference type="ChEBI" id="CHEBI:456216"/>
        <dbReference type="EC" id="2.7.10.2"/>
    </reaction>
</comment>